<keyword evidence="4" id="KW-0143">Chaperone</keyword>
<evidence type="ECO:0000256" key="3">
    <source>
        <dbReference type="ARBA" id="ARBA00022795"/>
    </source>
</evidence>
<organism evidence="8 9">
    <name type="scientific">Alkalihalobacterium chitinilyticum</name>
    <dbReference type="NCBI Taxonomy" id="2980103"/>
    <lineage>
        <taxon>Bacteria</taxon>
        <taxon>Bacillati</taxon>
        <taxon>Bacillota</taxon>
        <taxon>Bacilli</taxon>
        <taxon>Bacillales</taxon>
        <taxon>Bacillaceae</taxon>
        <taxon>Alkalihalobacterium</taxon>
    </lineage>
</organism>
<accession>A0ABT5VF08</accession>
<keyword evidence="3" id="KW-1005">Bacterial flagellum biogenesis</keyword>
<evidence type="ECO:0000256" key="1">
    <source>
        <dbReference type="ARBA" id="ARBA00004514"/>
    </source>
</evidence>
<keyword evidence="9" id="KW-1185">Reference proteome</keyword>
<dbReference type="RefSeq" id="WP_275118669.1">
    <property type="nucleotide sequence ID" value="NZ_JAOTPO010000007.1"/>
</dbReference>
<proteinExistence type="inferred from homology"/>
<dbReference type="InterPro" id="IPR008622">
    <property type="entry name" value="FliT"/>
</dbReference>
<comment type="similarity">
    <text evidence="6">Belongs to the bacillales FliT family.</text>
</comment>
<evidence type="ECO:0000313" key="8">
    <source>
        <dbReference type="EMBL" id="MDE5414053.1"/>
    </source>
</evidence>
<evidence type="ECO:0000256" key="7">
    <source>
        <dbReference type="ARBA" id="ARBA00093797"/>
    </source>
</evidence>
<protein>
    <recommendedName>
        <fullName evidence="7">Flagellar protein FliT</fullName>
    </recommendedName>
</protein>
<keyword evidence="8" id="KW-0969">Cilium</keyword>
<reference evidence="8" key="1">
    <citation type="submission" date="2024-05" db="EMBL/GenBank/DDBJ databases">
        <title>Alkalihalobacillus sp. strain MEB203 novel alkaliphilic bacterium from Lonar Lake, India.</title>
        <authorList>
            <person name="Joshi A."/>
            <person name="Thite S."/>
            <person name="Mengade P."/>
        </authorList>
    </citation>
    <scope>NUCLEOTIDE SEQUENCE</scope>
    <source>
        <strain evidence="8">MEB 203</strain>
    </source>
</reference>
<comment type="caution">
    <text evidence="8">The sequence shown here is derived from an EMBL/GenBank/DDBJ whole genome shotgun (WGS) entry which is preliminary data.</text>
</comment>
<sequence length="121" mass="14014">MNSVVEDLFTVTEKLHSLLLQPLPKEDDQRDGYIDEVEKLLSERQALIPALGRVTLTAEDKEKGRELVALNQEIEQRLADKQKQIKTDINNFKLKQKQNRKYDNPYDGPTLEGAFFDKRSI</sequence>
<dbReference type="Proteomes" id="UP001148125">
    <property type="component" value="Unassembled WGS sequence"/>
</dbReference>
<keyword evidence="8" id="KW-0966">Cell projection</keyword>
<dbReference type="Pfam" id="PF05400">
    <property type="entry name" value="FliT"/>
    <property type="match status" value="1"/>
</dbReference>
<comment type="subcellular location">
    <subcellularLocation>
        <location evidence="1">Cytoplasm</location>
        <location evidence="1">Cytosol</location>
    </subcellularLocation>
</comment>
<keyword evidence="8" id="KW-0282">Flagellum</keyword>
<gene>
    <name evidence="8" type="ORF">N7Z68_11740</name>
</gene>
<evidence type="ECO:0000256" key="4">
    <source>
        <dbReference type="ARBA" id="ARBA00023186"/>
    </source>
</evidence>
<evidence type="ECO:0000256" key="5">
    <source>
        <dbReference type="ARBA" id="ARBA00093765"/>
    </source>
</evidence>
<evidence type="ECO:0000256" key="2">
    <source>
        <dbReference type="ARBA" id="ARBA00022490"/>
    </source>
</evidence>
<keyword evidence="2" id="KW-0963">Cytoplasm</keyword>
<name>A0ABT5VF08_9BACI</name>
<dbReference type="EMBL" id="JAOTPO010000007">
    <property type="protein sequence ID" value="MDE5414053.1"/>
    <property type="molecule type" value="Genomic_DNA"/>
</dbReference>
<comment type="function">
    <text evidence="5">May act as an export chaperone for the filament capping protein FliD.</text>
</comment>
<evidence type="ECO:0000313" key="9">
    <source>
        <dbReference type="Proteomes" id="UP001148125"/>
    </source>
</evidence>
<evidence type="ECO:0000256" key="6">
    <source>
        <dbReference type="ARBA" id="ARBA00093785"/>
    </source>
</evidence>